<gene>
    <name evidence="1" type="ORF">A9Q84_17085</name>
</gene>
<organism evidence="1 2">
    <name type="scientific">Halobacteriovorax marinus</name>
    <dbReference type="NCBI Taxonomy" id="97084"/>
    <lineage>
        <taxon>Bacteria</taxon>
        <taxon>Pseudomonadati</taxon>
        <taxon>Bdellovibrionota</taxon>
        <taxon>Bacteriovoracia</taxon>
        <taxon>Bacteriovoracales</taxon>
        <taxon>Halobacteriovoraceae</taxon>
        <taxon>Halobacteriovorax</taxon>
    </lineage>
</organism>
<dbReference type="EMBL" id="MAAO01000010">
    <property type="protein sequence ID" value="OUR94824.1"/>
    <property type="molecule type" value="Genomic_DNA"/>
</dbReference>
<dbReference type="Proteomes" id="UP000196531">
    <property type="component" value="Unassembled WGS sequence"/>
</dbReference>
<protein>
    <submittedName>
        <fullName evidence="1">Uncharacterized protein</fullName>
    </submittedName>
</protein>
<evidence type="ECO:0000313" key="2">
    <source>
        <dbReference type="Proteomes" id="UP000196531"/>
    </source>
</evidence>
<name>A0A1Y5F3J1_9BACT</name>
<sequence length="351" mass="41088">MEKNLLVIEKKKKVLKDHRAYFINLSVKNEIPSGIITKELKHYRDDKEMAIIFGSTSNLYQYLNRFSEEITNDLAFGKTVISKQPNSFKYLSEKIRGNKKLLTKAIKADPSNLLNSSNIDLRNDKKLNYLAIKTFLEKVKLPKRGSRRQRRAKNSLKLVSSKFYNDKKIMELAVETNPLYIQFISKKLLNTEPFKSKRSDLEQVIIQDFISMLKSNARMRRILNKDLPQIISHNKEALLTVLKMAPYFMPQVSKKLRSDKEVVEAMYMGWEMTSIARSISNFELQRRNKKLKAISIHPLKGLSKKYTEDKTYVLRALKITALSYGDISFELQKEPEILKFKDNYIRLNSRY</sequence>
<dbReference type="AlphaFoldDB" id="A0A1Y5F3J1"/>
<accession>A0A1Y5F3J1</accession>
<evidence type="ECO:0000313" key="1">
    <source>
        <dbReference type="EMBL" id="OUR94824.1"/>
    </source>
</evidence>
<proteinExistence type="predicted"/>
<comment type="caution">
    <text evidence="1">The sequence shown here is derived from an EMBL/GenBank/DDBJ whole genome shotgun (WGS) entry which is preliminary data.</text>
</comment>
<reference evidence="2" key="1">
    <citation type="journal article" date="2017" name="Proc. Natl. Acad. Sci. U.S.A.">
        <title>Simulation of Deepwater Horizon oil plume reveals substrate specialization within a complex community of hydrocarbon-degraders.</title>
        <authorList>
            <person name="Hu P."/>
            <person name="Dubinsky E.A."/>
            <person name="Probst A.J."/>
            <person name="Wang J."/>
            <person name="Sieber C.M.K."/>
            <person name="Tom L.M."/>
            <person name="Gardinali P."/>
            <person name="Banfield J.F."/>
            <person name="Atlas R.M."/>
            <person name="Andersen G.L."/>
        </authorList>
    </citation>
    <scope>NUCLEOTIDE SEQUENCE [LARGE SCALE GENOMIC DNA]</scope>
</reference>